<keyword evidence="4" id="KW-1185">Reference proteome</keyword>
<feature type="domain" description="DUF7165" evidence="2">
    <location>
        <begin position="110"/>
        <end position="545"/>
    </location>
</feature>
<gene>
    <name evidence="3" type="ORF">PENANT_c006G11761</name>
</gene>
<dbReference type="Proteomes" id="UP000191672">
    <property type="component" value="Unassembled WGS sequence"/>
</dbReference>
<dbReference type="Pfam" id="PF23749">
    <property type="entry name" value="DUF7165"/>
    <property type="match status" value="1"/>
</dbReference>
<dbReference type="InterPro" id="IPR055589">
    <property type="entry name" value="DUF7165"/>
</dbReference>
<dbReference type="SUPFAM" id="SSF82171">
    <property type="entry name" value="DPP6 N-terminal domain-like"/>
    <property type="match status" value="1"/>
</dbReference>
<name>A0A1V6QCU7_9EURO</name>
<evidence type="ECO:0000256" key="1">
    <source>
        <dbReference type="SAM" id="MobiDB-lite"/>
    </source>
</evidence>
<dbReference type="Gene3D" id="2.130.10.10">
    <property type="entry name" value="YVTN repeat-like/Quinoprotein amine dehydrogenase"/>
    <property type="match status" value="1"/>
</dbReference>
<feature type="compositionally biased region" description="Basic residues" evidence="1">
    <location>
        <begin position="889"/>
        <end position="898"/>
    </location>
</feature>
<feature type="region of interest" description="Disordered" evidence="1">
    <location>
        <begin position="863"/>
        <end position="899"/>
    </location>
</feature>
<proteinExistence type="predicted"/>
<reference evidence="4" key="1">
    <citation type="journal article" date="2017" name="Nat. Microbiol.">
        <title>Global analysis of biosynthetic gene clusters reveals vast potential of secondary metabolite production in Penicillium species.</title>
        <authorList>
            <person name="Nielsen J.C."/>
            <person name="Grijseels S."/>
            <person name="Prigent S."/>
            <person name="Ji B."/>
            <person name="Dainat J."/>
            <person name="Nielsen K.F."/>
            <person name="Frisvad J.C."/>
            <person name="Workman M."/>
            <person name="Nielsen J."/>
        </authorList>
    </citation>
    <scope>NUCLEOTIDE SEQUENCE [LARGE SCALE GENOMIC DNA]</scope>
    <source>
        <strain evidence="4">IBT 31811</strain>
    </source>
</reference>
<dbReference type="InterPro" id="IPR015943">
    <property type="entry name" value="WD40/YVTN_repeat-like_dom_sf"/>
</dbReference>
<comment type="caution">
    <text evidence="3">The sequence shown here is derived from an EMBL/GenBank/DDBJ whole genome shotgun (WGS) entry which is preliminary data.</text>
</comment>
<dbReference type="EMBL" id="MDYN01000006">
    <property type="protein sequence ID" value="OQD87038.1"/>
    <property type="molecule type" value="Genomic_DNA"/>
</dbReference>
<feature type="region of interest" description="Disordered" evidence="1">
    <location>
        <begin position="600"/>
        <end position="675"/>
    </location>
</feature>
<accession>A0A1V6QCU7</accession>
<dbReference type="AlphaFoldDB" id="A0A1V6QCU7"/>
<dbReference type="STRING" id="416450.A0A1V6QCU7"/>
<evidence type="ECO:0000313" key="4">
    <source>
        <dbReference type="Proteomes" id="UP000191672"/>
    </source>
</evidence>
<protein>
    <recommendedName>
        <fullName evidence="2">DUF7165 domain-containing protein</fullName>
    </recommendedName>
</protein>
<organism evidence="3 4">
    <name type="scientific">Penicillium antarcticum</name>
    <dbReference type="NCBI Taxonomy" id="416450"/>
    <lineage>
        <taxon>Eukaryota</taxon>
        <taxon>Fungi</taxon>
        <taxon>Dikarya</taxon>
        <taxon>Ascomycota</taxon>
        <taxon>Pezizomycotina</taxon>
        <taxon>Eurotiomycetes</taxon>
        <taxon>Eurotiomycetidae</taxon>
        <taxon>Eurotiales</taxon>
        <taxon>Aspergillaceae</taxon>
        <taxon>Penicillium</taxon>
    </lineage>
</organism>
<sequence length="922" mass="102091">MESSPEGSLELRHSPPPDSHAVFDRLPATVIECILFSADANTFASLALLNKTWKHASDTPDLYAHHLSHCPSFSWTHGANSTADIESLADLKRLFIKEIRQNAYDVFLRPRQTLVRLISSSMSSSTAFPQGEVFRFSFSANGQIVLCISSSRIVILDVASDPVTVKHELQTRRRPLGATVRDDGSLIAILSSTHRVHIYQLSDDEAKHIQVITLNDAPRDIAFSPTGSILALAFEDSIEVYAVGEDAKPTDRRAVRCLRVDGLSFSPDGSMLLGSSTDCERDGVVAITAPFYTETGTDASPEELHSRMWTTQILFPEITRGCTHACLIAGHEDSDENWVMGYDSQLAAFKALRLNDVSAGVVYFASPFIPDETREMRPNMGPATDDAGELVALGFQDSTLWIYGVPGRLDLTPSTTGTQNELTGTQVGGIHHCGGRPPRDNLAQLEKIIQQPKILIRGRRVADMKGVTSAHWVRVTDSTSETRSHRRRLVAVAPGGVRPQIFGAEDIPVDGGRMLLLDFERRTTNGETIELDIEVGETAPKILMEPDSSMDTEVELERRRTRLHRGDTDTTFASATHHRLAAPRDSRTVPFHFRRFSVASPASPTDISRGDALDLPYDNTQPRSSDVLHRAATAAASTRGRYDPRYRNSPSRRNLPHESDADNWVPPPPPYKPETEVPLPEDLLRTLLPRNMVDAQALNDSVNHPVRAQTTRIARSTASPRPRPQSAILQRLGTITGPRRRGSSIGREDLYFSQQSESPTITAAWEQSVNDIPPSTQEPSPIPDAAASLAHHHPAVQAPPTFAVHPAEQTIQENPMPLPYLGASALGDAYFPYSVSSPNLLHIPQPHGDMQETIADDEHEIPQRQRSFRRRVSTEPTSLPPPENEEWRRRSKKRQNRRFLKDHLVALQDDVRMTNNKPAPSV</sequence>
<evidence type="ECO:0000259" key="2">
    <source>
        <dbReference type="Pfam" id="PF23749"/>
    </source>
</evidence>
<evidence type="ECO:0000313" key="3">
    <source>
        <dbReference type="EMBL" id="OQD87038.1"/>
    </source>
</evidence>